<protein>
    <recommendedName>
        <fullName evidence="3">Glycosyl hydrolase family 32 N-terminal domain-containing protein</fullName>
    </recommendedName>
</protein>
<evidence type="ECO:0008006" key="3">
    <source>
        <dbReference type="Google" id="ProtNLM"/>
    </source>
</evidence>
<gene>
    <name evidence="1" type="ORF">A3F84_10125</name>
</gene>
<dbReference type="Proteomes" id="UP000178606">
    <property type="component" value="Unassembled WGS sequence"/>
</dbReference>
<sequence>MDETPGASCLPSAFSKGAVILDYRDLRYNPCDDLIFPSVIRAADYFPRPLAKYYMYYAPHDAPGGICLAYSDALEGPWREHEHNPLIGNVWPPHYRVHHVSSPHAVFIPEASRLFLYYHGDNDATRYATSGDGLTFEYGGVAADRDLFETATGTPSRVFYAKVFRHESPSGLGRYAMLFLASKYPPPGAPYAQGLYIAWSHDAMTWRVDPGPILEKTDLKSNEYVCSPFLFSWGGRRHVLYHRDRSDANVAGGGLTDVCRVEVDADLRRIGPQELVCPRQVFGDGNERVSDPCVFVEGDDLYLFVSIGPRLNQRIGLTKAPISAML</sequence>
<name>A0A1F6D4D3_HANXR</name>
<comment type="caution">
    <text evidence="1">The sequence shown here is derived from an EMBL/GenBank/DDBJ whole genome shotgun (WGS) entry which is preliminary data.</text>
</comment>
<reference evidence="1 2" key="1">
    <citation type="journal article" date="2016" name="Nat. Commun.">
        <title>Thousands of microbial genomes shed light on interconnected biogeochemical processes in an aquifer system.</title>
        <authorList>
            <person name="Anantharaman K."/>
            <person name="Brown C.T."/>
            <person name="Hug L.A."/>
            <person name="Sharon I."/>
            <person name="Castelle C.J."/>
            <person name="Probst A.J."/>
            <person name="Thomas B.C."/>
            <person name="Singh A."/>
            <person name="Wilkins M.J."/>
            <person name="Karaoz U."/>
            <person name="Brodie E.L."/>
            <person name="Williams K.H."/>
            <person name="Hubbard S.S."/>
            <person name="Banfield J.F."/>
        </authorList>
    </citation>
    <scope>NUCLEOTIDE SEQUENCE [LARGE SCALE GENOMIC DNA]</scope>
    <source>
        <strain evidence="2">RIFCSPLOWO2_12_FULL_64_10</strain>
    </source>
</reference>
<evidence type="ECO:0000313" key="2">
    <source>
        <dbReference type="Proteomes" id="UP000178606"/>
    </source>
</evidence>
<evidence type="ECO:0000313" key="1">
    <source>
        <dbReference type="EMBL" id="OGG56217.1"/>
    </source>
</evidence>
<dbReference type="AlphaFoldDB" id="A0A1F6D4D3"/>
<organism evidence="1 2">
    <name type="scientific">Handelsmanbacteria sp. (strain RIFCSPLOWO2_12_FULL_64_10)</name>
    <dbReference type="NCBI Taxonomy" id="1817868"/>
    <lineage>
        <taxon>Bacteria</taxon>
        <taxon>Candidatus Handelsmaniibacteriota</taxon>
    </lineage>
</organism>
<accession>A0A1F6D4D3</accession>
<proteinExistence type="predicted"/>
<dbReference type="InterPro" id="IPR023296">
    <property type="entry name" value="Glyco_hydro_beta-prop_sf"/>
</dbReference>
<dbReference type="SUPFAM" id="SSF75005">
    <property type="entry name" value="Arabinanase/levansucrase/invertase"/>
    <property type="match status" value="1"/>
</dbReference>
<dbReference type="EMBL" id="MFKF01000040">
    <property type="protein sequence ID" value="OGG56217.1"/>
    <property type="molecule type" value="Genomic_DNA"/>
</dbReference>
<dbReference type="Gene3D" id="2.115.10.20">
    <property type="entry name" value="Glycosyl hydrolase domain, family 43"/>
    <property type="match status" value="2"/>
</dbReference>